<evidence type="ECO:0000313" key="5">
    <source>
        <dbReference type="EMBL" id="CAE7171140.1"/>
    </source>
</evidence>
<evidence type="ECO:0000256" key="1">
    <source>
        <dbReference type="ARBA" id="ARBA00013134"/>
    </source>
</evidence>
<dbReference type="Proteomes" id="UP000663827">
    <property type="component" value="Unassembled WGS sequence"/>
</dbReference>
<dbReference type="SUPFAM" id="SSF52317">
    <property type="entry name" value="Class I glutamine amidotransferase-like"/>
    <property type="match status" value="1"/>
</dbReference>
<feature type="region of interest" description="Disordered" evidence="3">
    <location>
        <begin position="31"/>
        <end position="50"/>
    </location>
</feature>
<feature type="domain" description="DJ-1/PfpI" evidence="4">
    <location>
        <begin position="167"/>
        <end position="343"/>
    </location>
</feature>
<feature type="region of interest" description="Disordered" evidence="3">
    <location>
        <begin position="81"/>
        <end position="119"/>
    </location>
</feature>
<dbReference type="PANTHER" id="PTHR48094:SF12">
    <property type="entry name" value="PARKINSON DISEASE PROTEIN 7 HOMOLOG"/>
    <property type="match status" value="1"/>
</dbReference>
<dbReference type="GO" id="GO:0006979">
    <property type="term" value="P:response to oxidative stress"/>
    <property type="evidence" value="ECO:0007669"/>
    <property type="project" value="TreeGrafter"/>
</dbReference>
<evidence type="ECO:0000313" key="6">
    <source>
        <dbReference type="Proteomes" id="UP000663827"/>
    </source>
</evidence>
<dbReference type="GO" id="GO:0005634">
    <property type="term" value="C:nucleus"/>
    <property type="evidence" value="ECO:0007669"/>
    <property type="project" value="TreeGrafter"/>
</dbReference>
<dbReference type="NCBIfam" id="TIGR01383">
    <property type="entry name" value="not_thiJ"/>
    <property type="match status" value="1"/>
</dbReference>
<dbReference type="GO" id="GO:0019172">
    <property type="term" value="F:glyoxalase III activity"/>
    <property type="evidence" value="ECO:0007669"/>
    <property type="project" value="UniProtKB-EC"/>
</dbReference>
<organism evidence="5 6">
    <name type="scientific">Rhizoctonia solani</name>
    <dbReference type="NCBI Taxonomy" id="456999"/>
    <lineage>
        <taxon>Eukaryota</taxon>
        <taxon>Fungi</taxon>
        <taxon>Dikarya</taxon>
        <taxon>Basidiomycota</taxon>
        <taxon>Agaricomycotina</taxon>
        <taxon>Agaricomycetes</taxon>
        <taxon>Cantharellales</taxon>
        <taxon>Ceratobasidiaceae</taxon>
        <taxon>Rhizoctonia</taxon>
    </lineage>
</organism>
<dbReference type="GO" id="GO:1903189">
    <property type="term" value="P:glyoxal metabolic process"/>
    <property type="evidence" value="ECO:0007669"/>
    <property type="project" value="TreeGrafter"/>
</dbReference>
<reference evidence="5" key="1">
    <citation type="submission" date="2021-01" db="EMBL/GenBank/DDBJ databases">
        <authorList>
            <person name="Kaushik A."/>
        </authorList>
    </citation>
    <scope>NUCLEOTIDE SEQUENCE</scope>
    <source>
        <strain evidence="5">AG5</strain>
    </source>
</reference>
<comment type="catalytic activity">
    <reaction evidence="2">
        <text>methylglyoxal + H2O = (R)-lactate + H(+)</text>
        <dbReference type="Rhea" id="RHEA:27754"/>
        <dbReference type="ChEBI" id="CHEBI:15377"/>
        <dbReference type="ChEBI" id="CHEBI:15378"/>
        <dbReference type="ChEBI" id="CHEBI:16004"/>
        <dbReference type="ChEBI" id="CHEBI:17158"/>
        <dbReference type="EC" id="4.2.1.130"/>
    </reaction>
</comment>
<dbReference type="AlphaFoldDB" id="A0A8H3I243"/>
<dbReference type="InterPro" id="IPR050325">
    <property type="entry name" value="Prot/Nucl_acid_deglycase"/>
</dbReference>
<evidence type="ECO:0000256" key="2">
    <source>
        <dbReference type="ARBA" id="ARBA00048082"/>
    </source>
</evidence>
<evidence type="ECO:0000259" key="4">
    <source>
        <dbReference type="Pfam" id="PF01965"/>
    </source>
</evidence>
<dbReference type="InterPro" id="IPR006287">
    <property type="entry name" value="DJ-1"/>
</dbReference>
<dbReference type="GO" id="GO:0005739">
    <property type="term" value="C:mitochondrion"/>
    <property type="evidence" value="ECO:0007669"/>
    <property type="project" value="TreeGrafter"/>
</dbReference>
<accession>A0A8H3I243</accession>
<gene>
    <name evidence="5" type="ORF">RDB_LOCUS106259</name>
</gene>
<sequence length="363" mass="39492">MSRPPRDSSHKFCSSSNYISRPMALTTAGRLHIDPNVPRPTPRGRPGPRGEIVFSSLQYRRFGAPIKHEFVLLQGLTDNSMSNPPAGPSRERLGPSDSGASMGAGNWSSDPTLPTWGSKIPEDIDDTKYVLRLERQANPEAEAISACRTEAYDFVDLKTQGGKMFPRALIFIANGTEEMEFTITYDTLVRAGISCTSAFVPDKEGGPTQTSEGEGYVATCSRGVRITADTGLQSVQNDKYQDYDVVVVPGGAKGAETISTNSECLKIIRWQHEAGKLVAMICAGSLAALRADILESAITSHPSVKDQLAERFTYKEDSVVVDRNLITSRGPGTAFLFAFAIIEKIIGPEKRKEVEGPMVFPKN</sequence>
<dbReference type="Gene3D" id="3.40.50.880">
    <property type="match status" value="1"/>
</dbReference>
<dbReference type="EMBL" id="CAJNJQ010002277">
    <property type="protein sequence ID" value="CAE7171140.1"/>
    <property type="molecule type" value="Genomic_DNA"/>
</dbReference>
<dbReference type="EC" id="4.2.1.130" evidence="1"/>
<dbReference type="InterPro" id="IPR029062">
    <property type="entry name" value="Class_I_gatase-like"/>
</dbReference>
<proteinExistence type="predicted"/>
<dbReference type="Pfam" id="PF01965">
    <property type="entry name" value="DJ-1_PfpI"/>
    <property type="match status" value="1"/>
</dbReference>
<dbReference type="InterPro" id="IPR002818">
    <property type="entry name" value="DJ-1/PfpI"/>
</dbReference>
<comment type="caution">
    <text evidence="5">The sequence shown here is derived from an EMBL/GenBank/DDBJ whole genome shotgun (WGS) entry which is preliminary data.</text>
</comment>
<name>A0A8H3I243_9AGAM</name>
<evidence type="ECO:0000256" key="3">
    <source>
        <dbReference type="SAM" id="MobiDB-lite"/>
    </source>
</evidence>
<dbReference type="PANTHER" id="PTHR48094">
    <property type="entry name" value="PROTEIN/NUCLEIC ACID DEGLYCASE DJ-1-RELATED"/>
    <property type="match status" value="1"/>
</dbReference>
<dbReference type="CDD" id="cd03135">
    <property type="entry name" value="GATase1_DJ-1"/>
    <property type="match status" value="1"/>
</dbReference>
<protein>
    <recommendedName>
        <fullName evidence="1">D-lactate dehydratase</fullName>
        <ecNumber evidence="1">4.2.1.130</ecNumber>
    </recommendedName>
</protein>